<evidence type="ECO:0000313" key="1">
    <source>
        <dbReference type="EMBL" id="EGZ05287.1"/>
    </source>
</evidence>
<proteinExistence type="predicted"/>
<dbReference type="Proteomes" id="UP000002640">
    <property type="component" value="Unassembled WGS sequence"/>
</dbReference>
<organism evidence="1 2">
    <name type="scientific">Phytophthora sojae (strain P6497)</name>
    <name type="common">Soybean stem and root rot agent</name>
    <name type="synonym">Phytophthora megasperma f. sp. glycines</name>
    <dbReference type="NCBI Taxonomy" id="1094619"/>
    <lineage>
        <taxon>Eukaryota</taxon>
        <taxon>Sar</taxon>
        <taxon>Stramenopiles</taxon>
        <taxon>Oomycota</taxon>
        <taxon>Peronosporomycetes</taxon>
        <taxon>Peronosporales</taxon>
        <taxon>Peronosporaceae</taxon>
        <taxon>Phytophthora</taxon>
    </lineage>
</organism>
<reference evidence="1 2" key="1">
    <citation type="journal article" date="2006" name="Science">
        <title>Phytophthora genome sequences uncover evolutionary origins and mechanisms of pathogenesis.</title>
        <authorList>
            <person name="Tyler B.M."/>
            <person name="Tripathy S."/>
            <person name="Zhang X."/>
            <person name="Dehal P."/>
            <person name="Jiang R.H."/>
            <person name="Aerts A."/>
            <person name="Arredondo F.D."/>
            <person name="Baxter L."/>
            <person name="Bensasson D."/>
            <person name="Beynon J.L."/>
            <person name="Chapman J."/>
            <person name="Damasceno C.M."/>
            <person name="Dorrance A.E."/>
            <person name="Dou D."/>
            <person name="Dickerman A.W."/>
            <person name="Dubchak I.L."/>
            <person name="Garbelotto M."/>
            <person name="Gijzen M."/>
            <person name="Gordon S.G."/>
            <person name="Govers F."/>
            <person name="Grunwald N.J."/>
            <person name="Huang W."/>
            <person name="Ivors K.L."/>
            <person name="Jones R.W."/>
            <person name="Kamoun S."/>
            <person name="Krampis K."/>
            <person name="Lamour K.H."/>
            <person name="Lee M.K."/>
            <person name="McDonald W.H."/>
            <person name="Medina M."/>
            <person name="Meijer H.J."/>
            <person name="Nordberg E.K."/>
            <person name="Maclean D.J."/>
            <person name="Ospina-Giraldo M.D."/>
            <person name="Morris P.F."/>
            <person name="Phuntumart V."/>
            <person name="Putnam N.H."/>
            <person name="Rash S."/>
            <person name="Rose J.K."/>
            <person name="Sakihama Y."/>
            <person name="Salamov A.A."/>
            <person name="Savidor A."/>
            <person name="Scheuring C.F."/>
            <person name="Smith B.M."/>
            <person name="Sobral B.W."/>
            <person name="Terry A."/>
            <person name="Torto-Alalibo T.A."/>
            <person name="Win J."/>
            <person name="Xu Z."/>
            <person name="Zhang H."/>
            <person name="Grigoriev I.V."/>
            <person name="Rokhsar D.S."/>
            <person name="Boore J.L."/>
        </authorList>
    </citation>
    <scope>NUCLEOTIDE SEQUENCE [LARGE SCALE GENOMIC DNA]</scope>
    <source>
        <strain evidence="1 2">P6497</strain>
    </source>
</reference>
<dbReference type="AlphaFoldDB" id="G5AGK7"/>
<accession>G5AGK7</accession>
<evidence type="ECO:0000313" key="2">
    <source>
        <dbReference type="Proteomes" id="UP000002640"/>
    </source>
</evidence>
<dbReference type="InParanoid" id="G5AGK7"/>
<protein>
    <submittedName>
        <fullName evidence="1">Uncharacterized protein</fullName>
    </submittedName>
</protein>
<name>G5AGK7_PHYSP</name>
<dbReference type="KEGG" id="psoj:PHYSODRAFT_534264"/>
<keyword evidence="2" id="KW-1185">Reference proteome</keyword>
<dbReference type="GeneID" id="20661972"/>
<sequence>MAVLSGVRHFFAASVHDFPIAHPHIRMLLKGISRLDSPPRRKAPVSIGLLEVCFRNLSMTEPFEQALWGVMCLALFFLLRRSEIVAITGGSFKWFAVRLKTSRFWMRKASQPCPHRRHSRCVCA</sequence>
<gene>
    <name evidence="1" type="ORF">PHYSODRAFT_534264</name>
</gene>
<dbReference type="RefSeq" id="XP_009539208.1">
    <property type="nucleotide sequence ID" value="XM_009540913.1"/>
</dbReference>
<dbReference type="EMBL" id="JH159167">
    <property type="protein sequence ID" value="EGZ05287.1"/>
    <property type="molecule type" value="Genomic_DNA"/>
</dbReference>